<gene>
    <name evidence="2" type="ORF">A9299_08820</name>
</gene>
<dbReference type="EMBL" id="LZMT01000010">
    <property type="protein sequence ID" value="OBX65377.1"/>
    <property type="molecule type" value="Genomic_DNA"/>
</dbReference>
<evidence type="ECO:0000256" key="1">
    <source>
        <dbReference type="SAM" id="Phobius"/>
    </source>
</evidence>
<feature type="transmembrane region" description="Helical" evidence="1">
    <location>
        <begin position="21"/>
        <end position="41"/>
    </location>
</feature>
<name>A0AA91FR52_FAUOS</name>
<organism evidence="2">
    <name type="scientific">Faucicola osloensis</name>
    <name type="common">Moraxella osloensis</name>
    <dbReference type="NCBI Taxonomy" id="34062"/>
    <lineage>
        <taxon>Bacteria</taxon>
        <taxon>Pseudomonadati</taxon>
        <taxon>Pseudomonadota</taxon>
        <taxon>Gammaproteobacteria</taxon>
        <taxon>Moraxellales</taxon>
        <taxon>Moraxellaceae</taxon>
        <taxon>Faucicola</taxon>
    </lineage>
</organism>
<keyword evidence="1" id="KW-1133">Transmembrane helix</keyword>
<accession>A0AA91FR52</accession>
<proteinExistence type="predicted"/>
<reference evidence="2" key="1">
    <citation type="submission" date="2016-06" db="EMBL/GenBank/DDBJ databases">
        <title>Draft genome of Moraxella osloensis CCUG 67237.</title>
        <authorList>
            <person name="Salva-Serra F."/>
            <person name="Engstrom-Jakobsson H."/>
            <person name="Thorell K."/>
            <person name="Gonzales-Siles L."/>
            <person name="Karlsson R."/>
            <person name="Boulund F."/>
            <person name="Engstrand L."/>
            <person name="Kristiansson E."/>
            <person name="Moore E."/>
        </authorList>
    </citation>
    <scope>NUCLEOTIDE SEQUENCE [LARGE SCALE GENOMIC DNA]</scope>
    <source>
        <strain evidence="2">CCUG 67237</strain>
    </source>
</reference>
<keyword evidence="1" id="KW-0472">Membrane</keyword>
<keyword evidence="1" id="KW-0812">Transmembrane</keyword>
<sequence length="77" mass="9518">MLSKYRLVSKYKTVSKYRKNFILSAYYTGFLRLIVKHFKLIHWQKLDRFWRMPIGYMLSKWEVWLVVMAATLQKCHQ</sequence>
<comment type="caution">
    <text evidence="2">The sequence shown here is derived from an EMBL/GenBank/DDBJ whole genome shotgun (WGS) entry which is preliminary data.</text>
</comment>
<protein>
    <submittedName>
        <fullName evidence="2">Uncharacterized protein</fullName>
    </submittedName>
</protein>
<evidence type="ECO:0000313" key="2">
    <source>
        <dbReference type="EMBL" id="OBX65377.1"/>
    </source>
</evidence>
<dbReference type="AlphaFoldDB" id="A0AA91FR52"/>